<evidence type="ECO:0000259" key="3">
    <source>
        <dbReference type="SMART" id="SM00903"/>
    </source>
</evidence>
<dbReference type="InterPro" id="IPR050268">
    <property type="entry name" value="NADH-dep_flavin_reductase"/>
</dbReference>
<feature type="domain" description="Flavin reductase like" evidence="3">
    <location>
        <begin position="18"/>
        <end position="163"/>
    </location>
</feature>
<keyword evidence="2" id="KW-0560">Oxidoreductase</keyword>
<dbReference type="SMART" id="SM00903">
    <property type="entry name" value="Flavin_Reduct"/>
    <property type="match status" value="1"/>
</dbReference>
<evidence type="ECO:0000313" key="5">
    <source>
        <dbReference type="Proteomes" id="UP000244810"/>
    </source>
</evidence>
<dbReference type="EMBL" id="QDDR01000005">
    <property type="protein sequence ID" value="PVE47464.1"/>
    <property type="molecule type" value="Genomic_DNA"/>
</dbReference>
<dbReference type="GO" id="GO:0042602">
    <property type="term" value="F:riboflavin reductase (NADPH) activity"/>
    <property type="evidence" value="ECO:0007669"/>
    <property type="project" value="TreeGrafter"/>
</dbReference>
<dbReference type="Proteomes" id="UP000244810">
    <property type="component" value="Unassembled WGS sequence"/>
</dbReference>
<dbReference type="OrthoDB" id="9789254at2"/>
<dbReference type="PANTHER" id="PTHR30466:SF11">
    <property type="entry name" value="FLAVIN-DEPENDENT MONOOXYGENASE, REDUCTASE SUBUNIT HSAB"/>
    <property type="match status" value="1"/>
</dbReference>
<dbReference type="InterPro" id="IPR002563">
    <property type="entry name" value="Flavin_Rdtase-like_dom"/>
</dbReference>
<name>A0A2T7US31_9RHOB</name>
<accession>A0A2T7US31</accession>
<keyword evidence="5" id="KW-1185">Reference proteome</keyword>
<dbReference type="GO" id="GO:0010181">
    <property type="term" value="F:FMN binding"/>
    <property type="evidence" value="ECO:0007669"/>
    <property type="project" value="InterPro"/>
</dbReference>
<sequence>MKAPTPAAVSVDEYKNAMRHVVSPVAVVTWTHAGVPEGLTVTAICSATTEPPTLVVCIRGDKSAAERIREAGRFAVNFLSDEQAEIARRFSSHPGEEREAFAPALWTTGASGAPVLDRAVSRFDCAVEAAFEQGSHWVFLGRVIDLGTAPGASLLYRDGFFRRLGTE</sequence>
<dbReference type="InterPro" id="IPR012349">
    <property type="entry name" value="Split_barrel_FMN-bd"/>
</dbReference>
<dbReference type="PANTHER" id="PTHR30466">
    <property type="entry name" value="FLAVIN REDUCTASE"/>
    <property type="match status" value="1"/>
</dbReference>
<proteinExistence type="inferred from homology"/>
<evidence type="ECO:0000256" key="2">
    <source>
        <dbReference type="ARBA" id="ARBA00023002"/>
    </source>
</evidence>
<dbReference type="SUPFAM" id="SSF50475">
    <property type="entry name" value="FMN-binding split barrel"/>
    <property type="match status" value="1"/>
</dbReference>
<evidence type="ECO:0000256" key="1">
    <source>
        <dbReference type="ARBA" id="ARBA00008898"/>
    </source>
</evidence>
<comment type="caution">
    <text evidence="4">The sequence shown here is derived from an EMBL/GenBank/DDBJ whole genome shotgun (WGS) entry which is preliminary data.</text>
</comment>
<dbReference type="AlphaFoldDB" id="A0A2T7US31"/>
<comment type="similarity">
    <text evidence="1">Belongs to the non-flavoprotein flavin reductase family.</text>
</comment>
<dbReference type="Pfam" id="PF01613">
    <property type="entry name" value="Flavin_Reduct"/>
    <property type="match status" value="1"/>
</dbReference>
<evidence type="ECO:0000313" key="4">
    <source>
        <dbReference type="EMBL" id="PVE47464.1"/>
    </source>
</evidence>
<gene>
    <name evidence="4" type="ORF">DDE23_11535</name>
</gene>
<reference evidence="4 5" key="1">
    <citation type="journal article" date="2011" name="Syst. Appl. Microbiol.">
        <title>Defluviimonas denitrificans gen. nov., sp. nov., and Pararhodobacter aggregans gen. nov., sp. nov., non-phototrophic Rhodobacteraceae from the biofilter of a marine aquaculture.</title>
        <authorList>
            <person name="Foesel B.U."/>
            <person name="Drake H.L."/>
            <person name="Schramm A."/>
        </authorList>
    </citation>
    <scope>NUCLEOTIDE SEQUENCE [LARGE SCALE GENOMIC DNA]</scope>
    <source>
        <strain evidence="4 5">D1-19</strain>
    </source>
</reference>
<dbReference type="RefSeq" id="WP_107753876.1">
    <property type="nucleotide sequence ID" value="NZ_QBKF01000011.1"/>
</dbReference>
<organism evidence="4 5">
    <name type="scientific">Pararhodobacter aggregans</name>
    <dbReference type="NCBI Taxonomy" id="404875"/>
    <lineage>
        <taxon>Bacteria</taxon>
        <taxon>Pseudomonadati</taxon>
        <taxon>Pseudomonadota</taxon>
        <taxon>Alphaproteobacteria</taxon>
        <taxon>Rhodobacterales</taxon>
        <taxon>Paracoccaceae</taxon>
        <taxon>Pararhodobacter</taxon>
    </lineage>
</organism>
<protein>
    <submittedName>
        <fullName evidence="4">Flavin reductase</fullName>
    </submittedName>
</protein>
<dbReference type="Gene3D" id="2.30.110.10">
    <property type="entry name" value="Electron Transport, Fmn-binding Protein, Chain A"/>
    <property type="match status" value="1"/>
</dbReference>